<accession>A0A075EI39</accession>
<evidence type="ECO:0000313" key="3">
    <source>
        <dbReference type="EMBL" id="AIE38453.1"/>
    </source>
</evidence>
<evidence type="ECO:0000313" key="8">
    <source>
        <dbReference type="EMBL" id="AIE38668.1"/>
    </source>
</evidence>
<dbReference type="EMBL" id="KF594184">
    <property type="protein sequence ID" value="AIE38367.1"/>
    <property type="molecule type" value="Genomic_DNA"/>
</dbReference>
<proteinExistence type="predicted"/>
<evidence type="ECO:0000313" key="9">
    <source>
        <dbReference type="EMBL" id="AIE38711.1"/>
    </source>
</evidence>
<dbReference type="EMBL" id="KF594190">
    <property type="protein sequence ID" value="AIE38625.1"/>
    <property type="molecule type" value="Genomic_DNA"/>
</dbReference>
<evidence type="ECO:0000313" key="7">
    <source>
        <dbReference type="EMBL" id="AIE38625.1"/>
    </source>
</evidence>
<dbReference type="EMBL" id="KF594185">
    <property type="protein sequence ID" value="AIE38410.1"/>
    <property type="molecule type" value="Genomic_DNA"/>
</dbReference>
<dbReference type="EMBL" id="KF594188">
    <property type="protein sequence ID" value="AIE38539.1"/>
    <property type="molecule type" value="Genomic_DNA"/>
</dbReference>
<dbReference type="EMBL" id="KF594189">
    <property type="protein sequence ID" value="AIE38582.1"/>
    <property type="molecule type" value="Genomic_DNA"/>
</dbReference>
<evidence type="ECO:0000313" key="10">
    <source>
        <dbReference type="EMBL" id="AIE38754.1"/>
    </source>
</evidence>
<evidence type="ECO:0000313" key="1">
    <source>
        <dbReference type="EMBL" id="AIE38367.1"/>
    </source>
</evidence>
<sequence>MEDEYFDFLVSFLGEDESQLPSIFDSYFLLMKLYRTEFRYSAMMDRNRDMDGREWRNRYGGELPPAFLKRQANVLEVLLGLADRMAFELDDDEGPAPYFWEMVNNLGINFMDCDVMLDDKLDRKVEKAIDRWMSRQYDSHGRGGIFPLKYVPEFYESGEFPSQNRLELWYQMQLYLAENYDI</sequence>
<dbReference type="EMBL" id="KF594187">
    <property type="protein sequence ID" value="AIE38496.1"/>
    <property type="molecule type" value="Genomic_DNA"/>
</dbReference>
<dbReference type="EMBL" id="KF594193">
    <property type="protein sequence ID" value="AIE38754.1"/>
    <property type="molecule type" value="Genomic_DNA"/>
</dbReference>
<dbReference type="EMBL" id="KF594192">
    <property type="protein sequence ID" value="AIE38711.1"/>
    <property type="molecule type" value="Genomic_DNA"/>
</dbReference>
<organism evidence="4">
    <name type="scientific">Siphovirus contig89</name>
    <dbReference type="NCBI Taxonomy" id="1518022"/>
    <lineage>
        <taxon>Viruses</taxon>
        <taxon>Duplodnaviria</taxon>
        <taxon>Heunggongvirae</taxon>
        <taxon>Uroviricota</taxon>
        <taxon>Caudoviricetes</taxon>
    </lineage>
</organism>
<name>A0A075EI39_9CAUD</name>
<reference evidence="4" key="1">
    <citation type="journal article" date="2014" name="ISME J.">
        <title>Human oral viruses are personal, persistent and gender-consistent.</title>
        <authorList>
            <person name="Abeles S.R."/>
            <person name="Robles-Sikisaka R."/>
            <person name="Ly M."/>
            <person name="Lum A.G."/>
            <person name="Salzman J."/>
            <person name="Boehm T.K."/>
            <person name="Pride D.T."/>
        </authorList>
    </citation>
    <scope>NUCLEOTIDE SEQUENCE</scope>
    <source>
        <strain evidence="8">Day14AM</strain>
        <strain evidence="1">Day1AM</strain>
        <strain evidence="2">Day1Noon</strain>
        <strain evidence="3">Day1PM</strain>
        <strain evidence="4">Day2AM</strain>
        <strain evidence="9">Day30AM</strain>
        <strain evidence="10">Day30Noon</strain>
        <strain evidence="5">Day4AM</strain>
        <strain evidence="11">Day60AM</strain>
        <strain evidence="6">Day7AM</strain>
        <strain evidence="7">Day7Noon</strain>
    </source>
</reference>
<evidence type="ECO:0000313" key="6">
    <source>
        <dbReference type="EMBL" id="AIE38582.1"/>
    </source>
</evidence>
<evidence type="ECO:0000313" key="11">
    <source>
        <dbReference type="EMBL" id="AIE38797.1"/>
    </source>
</evidence>
<dbReference type="EMBL" id="KF594191">
    <property type="protein sequence ID" value="AIE38668.1"/>
    <property type="molecule type" value="Genomic_DNA"/>
</dbReference>
<evidence type="ECO:0000313" key="2">
    <source>
        <dbReference type="EMBL" id="AIE38410.1"/>
    </source>
</evidence>
<dbReference type="EMBL" id="KF594186">
    <property type="protein sequence ID" value="AIE38453.1"/>
    <property type="molecule type" value="Genomic_DNA"/>
</dbReference>
<protein>
    <submittedName>
        <fullName evidence="4">Gp071</fullName>
    </submittedName>
</protein>
<evidence type="ECO:0000313" key="5">
    <source>
        <dbReference type="EMBL" id="AIE38539.1"/>
    </source>
</evidence>
<dbReference type="EMBL" id="KF594194">
    <property type="protein sequence ID" value="AIE38797.1"/>
    <property type="molecule type" value="Genomic_DNA"/>
</dbReference>
<evidence type="ECO:0000313" key="4">
    <source>
        <dbReference type="EMBL" id="AIE38496.1"/>
    </source>
</evidence>